<protein>
    <submittedName>
        <fullName evidence="1">984_t:CDS:1</fullName>
    </submittedName>
</protein>
<keyword evidence="2" id="KW-1185">Reference proteome</keyword>
<gene>
    <name evidence="1" type="ORF">AMORRO_LOCUS12193</name>
</gene>
<comment type="caution">
    <text evidence="1">The sequence shown here is derived from an EMBL/GenBank/DDBJ whole genome shotgun (WGS) entry which is preliminary data.</text>
</comment>
<evidence type="ECO:0000313" key="2">
    <source>
        <dbReference type="Proteomes" id="UP000789342"/>
    </source>
</evidence>
<sequence>LLADPAMVPLGHHRELLVYLMFKAFVVEEIKNILNWHILN</sequence>
<proteinExistence type="predicted"/>
<dbReference type="Proteomes" id="UP000789342">
    <property type="component" value="Unassembled WGS sequence"/>
</dbReference>
<dbReference type="AlphaFoldDB" id="A0A9N9HR97"/>
<feature type="non-terminal residue" evidence="1">
    <location>
        <position position="1"/>
    </location>
</feature>
<name>A0A9N9HR97_9GLOM</name>
<reference evidence="1" key="1">
    <citation type="submission" date="2021-06" db="EMBL/GenBank/DDBJ databases">
        <authorList>
            <person name="Kallberg Y."/>
            <person name="Tangrot J."/>
            <person name="Rosling A."/>
        </authorList>
    </citation>
    <scope>NUCLEOTIDE SEQUENCE</scope>
    <source>
        <strain evidence="1">CL551</strain>
    </source>
</reference>
<dbReference type="EMBL" id="CAJVPV010017270">
    <property type="protein sequence ID" value="CAG8702109.1"/>
    <property type="molecule type" value="Genomic_DNA"/>
</dbReference>
<evidence type="ECO:0000313" key="1">
    <source>
        <dbReference type="EMBL" id="CAG8702109.1"/>
    </source>
</evidence>
<accession>A0A9N9HR97</accession>
<organism evidence="1 2">
    <name type="scientific">Acaulospora morrowiae</name>
    <dbReference type="NCBI Taxonomy" id="94023"/>
    <lineage>
        <taxon>Eukaryota</taxon>
        <taxon>Fungi</taxon>
        <taxon>Fungi incertae sedis</taxon>
        <taxon>Mucoromycota</taxon>
        <taxon>Glomeromycotina</taxon>
        <taxon>Glomeromycetes</taxon>
        <taxon>Diversisporales</taxon>
        <taxon>Acaulosporaceae</taxon>
        <taxon>Acaulospora</taxon>
    </lineage>
</organism>